<dbReference type="EMBL" id="JACXAC010000005">
    <property type="protein sequence ID" value="MBD2723882.1"/>
    <property type="molecule type" value="Genomic_DNA"/>
</dbReference>
<evidence type="ECO:0008006" key="3">
    <source>
        <dbReference type="Google" id="ProtNLM"/>
    </source>
</evidence>
<proteinExistence type="predicted"/>
<evidence type="ECO:0000313" key="2">
    <source>
        <dbReference type="Proteomes" id="UP000606003"/>
    </source>
</evidence>
<dbReference type="Proteomes" id="UP000606003">
    <property type="component" value="Unassembled WGS sequence"/>
</dbReference>
<sequence>MVDVTIQHDTVVFTVQGLHKIWAFKSSLTIPRSHISGVRADAEVGKNLSGFRALGTYMPWVIKAGTFYLHGVPGLKPAFVDVVHPENVVVIDLQDEEYQQLIIEVDDPAAVVALLTTSA</sequence>
<name>A0ABR8JX27_9BACT</name>
<comment type="caution">
    <text evidence="1">The sequence shown here is derived from an EMBL/GenBank/DDBJ whole genome shotgun (WGS) entry which is preliminary data.</text>
</comment>
<accession>A0ABR8JX27</accession>
<keyword evidence="2" id="KW-1185">Reference proteome</keyword>
<organism evidence="1 2">
    <name type="scientific">Hymenobacter armeniacus</name>
    <dbReference type="NCBI Taxonomy" id="2771358"/>
    <lineage>
        <taxon>Bacteria</taxon>
        <taxon>Pseudomonadati</taxon>
        <taxon>Bacteroidota</taxon>
        <taxon>Cytophagia</taxon>
        <taxon>Cytophagales</taxon>
        <taxon>Hymenobacteraceae</taxon>
        <taxon>Hymenobacter</taxon>
    </lineage>
</organism>
<evidence type="ECO:0000313" key="1">
    <source>
        <dbReference type="EMBL" id="MBD2723882.1"/>
    </source>
</evidence>
<gene>
    <name evidence="1" type="ORF">IC234_17270</name>
</gene>
<dbReference type="RefSeq" id="WP_190927032.1">
    <property type="nucleotide sequence ID" value="NZ_JACXAC010000005.1"/>
</dbReference>
<protein>
    <recommendedName>
        <fullName evidence="3">Bacterial Pleckstrin homology domain-containing protein</fullName>
    </recommendedName>
</protein>
<reference evidence="1 2" key="1">
    <citation type="submission" date="2020-09" db="EMBL/GenBank/DDBJ databases">
        <authorList>
            <person name="Kim M.K."/>
        </authorList>
    </citation>
    <scope>NUCLEOTIDE SEQUENCE [LARGE SCALE GENOMIC DNA]</scope>
    <source>
        <strain evidence="1 2">BT189</strain>
    </source>
</reference>